<name>A0ABP7MK81_9BACT</name>
<dbReference type="RefSeq" id="WP_345110151.1">
    <property type="nucleotide sequence ID" value="NZ_BAABDH010000015.1"/>
</dbReference>
<accession>A0ABP7MK81</accession>
<feature type="region of interest" description="Disordered" evidence="1">
    <location>
        <begin position="200"/>
        <end position="219"/>
    </location>
</feature>
<dbReference type="InterPro" id="IPR022409">
    <property type="entry name" value="PKD/Chitinase_dom"/>
</dbReference>
<dbReference type="PROSITE" id="PS50093">
    <property type="entry name" value="PKD"/>
    <property type="match status" value="1"/>
</dbReference>
<evidence type="ECO:0000313" key="3">
    <source>
        <dbReference type="EMBL" id="GAA3923361.1"/>
    </source>
</evidence>
<gene>
    <name evidence="3" type="ORF">GCM10022406_06970</name>
</gene>
<dbReference type="Gene3D" id="2.60.40.10">
    <property type="entry name" value="Immunoglobulins"/>
    <property type="match status" value="1"/>
</dbReference>
<dbReference type="EMBL" id="BAABDH010000015">
    <property type="protein sequence ID" value="GAA3923361.1"/>
    <property type="molecule type" value="Genomic_DNA"/>
</dbReference>
<dbReference type="SUPFAM" id="SSF82171">
    <property type="entry name" value="DPP6 N-terminal domain-like"/>
    <property type="match status" value="1"/>
</dbReference>
<dbReference type="InterPro" id="IPR026341">
    <property type="entry name" value="T9SS_type_B"/>
</dbReference>
<dbReference type="InterPro" id="IPR000601">
    <property type="entry name" value="PKD_dom"/>
</dbReference>
<evidence type="ECO:0000313" key="4">
    <source>
        <dbReference type="Proteomes" id="UP001499909"/>
    </source>
</evidence>
<comment type="caution">
    <text evidence="3">The sequence shown here is derived from an EMBL/GenBank/DDBJ whole genome shotgun (WGS) entry which is preliminary data.</text>
</comment>
<evidence type="ECO:0000256" key="1">
    <source>
        <dbReference type="SAM" id="MobiDB-lite"/>
    </source>
</evidence>
<evidence type="ECO:0000259" key="2">
    <source>
        <dbReference type="PROSITE" id="PS50093"/>
    </source>
</evidence>
<dbReference type="Pfam" id="PF00801">
    <property type="entry name" value="PKD"/>
    <property type="match status" value="1"/>
</dbReference>
<dbReference type="InterPro" id="IPR013783">
    <property type="entry name" value="Ig-like_fold"/>
</dbReference>
<proteinExistence type="predicted"/>
<dbReference type="Pfam" id="PF13585">
    <property type="entry name" value="CHU_C"/>
    <property type="match status" value="1"/>
</dbReference>
<dbReference type="InterPro" id="IPR035986">
    <property type="entry name" value="PKD_dom_sf"/>
</dbReference>
<dbReference type="NCBIfam" id="TIGR04131">
    <property type="entry name" value="Bac_Flav_CTERM"/>
    <property type="match status" value="1"/>
</dbReference>
<feature type="domain" description="PKD" evidence="2">
    <location>
        <begin position="322"/>
        <end position="366"/>
    </location>
</feature>
<dbReference type="SMART" id="SM00089">
    <property type="entry name" value="PKD"/>
    <property type="match status" value="1"/>
</dbReference>
<dbReference type="CDD" id="cd00146">
    <property type="entry name" value="PKD"/>
    <property type="match status" value="1"/>
</dbReference>
<organism evidence="3 4">
    <name type="scientific">Hymenobacter algoricola</name>
    <dbReference type="NCBI Taxonomy" id="486267"/>
    <lineage>
        <taxon>Bacteria</taxon>
        <taxon>Pseudomonadati</taxon>
        <taxon>Bacteroidota</taxon>
        <taxon>Cytophagia</taxon>
        <taxon>Cytophagales</taxon>
        <taxon>Hymenobacteraceae</taxon>
        <taxon>Hymenobacter</taxon>
    </lineage>
</organism>
<dbReference type="Proteomes" id="UP001499909">
    <property type="component" value="Unassembled WGS sequence"/>
</dbReference>
<feature type="compositionally biased region" description="Low complexity" evidence="1">
    <location>
        <begin position="207"/>
        <end position="218"/>
    </location>
</feature>
<sequence length="470" mass="50734">MLYYAIVDLAANGGLGEVVQRAAPVLSQPVNDNRLVAIRHQNQRDYWLVVRTRETRTFLAFPITSTGIGAAVPSLAGQGPYTYLGSGFASPDGRRLAWGGTELLSTNANGQNGTTQDCLTLYDFNPATGSVSRPVCIHRFPPRGTPVESGLPFSYDGNYIGRGAQLCFSPNSKVLYSAEDYLDAPAQRYRSHLYQYDLSQPTPEQVSSSRRLLTSLGSPTETPDSVRIFTFPQLAPDSTIWVSDGQKWGNGYVNNGGFKMTAAAVLRPDVVGPGCQFRRRVHWYARGVDSYGFPSIIANTLFAAPTLNYDAGCPGDSVRFWAGSPGGTAPRWDFGDATAGAANTAVGPFAAHFYARPGTYTVRLALPTGAVLTQPVTVAAGGGAEQTRVNIFTPNGDGLNEEFQPLRGAALADAHLRVFSRWGQLVYQTRDPAARWAGSGAAEGVYFYQLDYQDCRGQTRTIKGPVTLSR</sequence>
<keyword evidence="4" id="KW-1185">Reference proteome</keyword>
<protein>
    <recommendedName>
        <fullName evidence="2">PKD domain-containing protein</fullName>
    </recommendedName>
</protein>
<reference evidence="4" key="1">
    <citation type="journal article" date="2019" name="Int. J. Syst. Evol. Microbiol.">
        <title>The Global Catalogue of Microorganisms (GCM) 10K type strain sequencing project: providing services to taxonomists for standard genome sequencing and annotation.</title>
        <authorList>
            <consortium name="The Broad Institute Genomics Platform"/>
            <consortium name="The Broad Institute Genome Sequencing Center for Infectious Disease"/>
            <person name="Wu L."/>
            <person name="Ma J."/>
        </authorList>
    </citation>
    <scope>NUCLEOTIDE SEQUENCE [LARGE SCALE GENOMIC DNA]</scope>
    <source>
        <strain evidence="4">JCM 17214</strain>
    </source>
</reference>
<dbReference type="SUPFAM" id="SSF49299">
    <property type="entry name" value="PKD domain"/>
    <property type="match status" value="1"/>
</dbReference>